<organism evidence="4 5">
    <name type="scientific">Actinobacillus porcinus</name>
    <dbReference type="NCBI Taxonomy" id="51048"/>
    <lineage>
        <taxon>Bacteria</taxon>
        <taxon>Pseudomonadati</taxon>
        <taxon>Pseudomonadota</taxon>
        <taxon>Gammaproteobacteria</taxon>
        <taxon>Pasteurellales</taxon>
        <taxon>Pasteurellaceae</taxon>
        <taxon>Actinobacillus</taxon>
    </lineage>
</organism>
<accession>A0ABY6TIT8</accession>
<dbReference type="InterPro" id="IPR037914">
    <property type="entry name" value="SpoVT-AbrB_sf"/>
</dbReference>
<proteinExistence type="inferred from homology"/>
<gene>
    <name evidence="4" type="primary">vapB1_1</name>
    <name evidence="4" type="ORF">SAMEA1410922_00595</name>
</gene>
<dbReference type="Proteomes" id="UP000308167">
    <property type="component" value="Unassembled WGS sequence"/>
</dbReference>
<keyword evidence="2" id="KW-1277">Toxin-antitoxin system</keyword>
<dbReference type="SUPFAM" id="SSF89447">
    <property type="entry name" value="AbrB/MazE/MraZ-like"/>
    <property type="match status" value="1"/>
</dbReference>
<sequence>MSIATAKLFWSGHSQAIRLPRLFRLEGSEVRIEKQGNRLIIEPIENDWDFLDKLQSVDDDFVQATKSVRQTVAQERDWSEIE</sequence>
<evidence type="ECO:0000259" key="3">
    <source>
        <dbReference type="Pfam" id="PF04014"/>
    </source>
</evidence>
<comment type="caution">
    <text evidence="4">The sequence shown here is derived from an EMBL/GenBank/DDBJ whole genome shotgun (WGS) entry which is preliminary data.</text>
</comment>
<dbReference type="NCBIfam" id="NF040493">
    <property type="entry name" value="TA_anti_VapB"/>
    <property type="match status" value="1"/>
</dbReference>
<evidence type="ECO:0000313" key="5">
    <source>
        <dbReference type="Proteomes" id="UP000308167"/>
    </source>
</evidence>
<dbReference type="GeneID" id="86155001"/>
<feature type="domain" description="SpoVT-AbrB" evidence="3">
    <location>
        <begin position="9"/>
        <end position="49"/>
    </location>
</feature>
<dbReference type="Pfam" id="PF04014">
    <property type="entry name" value="MazE_antitoxin"/>
    <property type="match status" value="1"/>
</dbReference>
<protein>
    <submittedName>
        <fullName evidence="4">Antitoxin VapB1</fullName>
    </submittedName>
</protein>
<dbReference type="EMBL" id="CABFKI010000003">
    <property type="protein sequence ID" value="VTU06851.1"/>
    <property type="molecule type" value="Genomic_DNA"/>
</dbReference>
<evidence type="ECO:0000256" key="1">
    <source>
        <dbReference type="ARBA" id="ARBA00007924"/>
    </source>
</evidence>
<comment type="similarity">
    <text evidence="1">Belongs to the VapB family.</text>
</comment>
<dbReference type="Gene3D" id="2.10.260.10">
    <property type="match status" value="1"/>
</dbReference>
<dbReference type="InterPro" id="IPR007159">
    <property type="entry name" value="SpoVT-AbrB_dom"/>
</dbReference>
<evidence type="ECO:0000313" key="4">
    <source>
        <dbReference type="EMBL" id="VTU06851.1"/>
    </source>
</evidence>
<dbReference type="InterPro" id="IPR047976">
    <property type="entry name" value="Anti_VapB2-like"/>
</dbReference>
<keyword evidence="5" id="KW-1185">Reference proteome</keyword>
<dbReference type="PANTHER" id="PTHR37550:SF1">
    <property type="entry name" value="SSL1300 PROTEIN"/>
    <property type="match status" value="1"/>
</dbReference>
<name>A0ABY6TIT8_9PAST</name>
<dbReference type="PANTHER" id="PTHR37550">
    <property type="entry name" value="ANTITOXIN VAPB1"/>
    <property type="match status" value="1"/>
</dbReference>
<evidence type="ECO:0000256" key="2">
    <source>
        <dbReference type="ARBA" id="ARBA00022649"/>
    </source>
</evidence>
<reference evidence="4 5" key="1">
    <citation type="submission" date="2019-05" db="EMBL/GenBank/DDBJ databases">
        <authorList>
            <consortium name="Pathogen Informatics"/>
        </authorList>
    </citation>
    <scope>NUCLEOTIDE SEQUENCE [LARGE SCALE GENOMIC DNA]</scope>
    <source>
        <strain evidence="4 5">NM319</strain>
    </source>
</reference>
<dbReference type="InterPro" id="IPR051734">
    <property type="entry name" value="VapB_TA_antitoxins"/>
</dbReference>
<dbReference type="RefSeq" id="WP_210403506.1">
    <property type="nucleotide sequence ID" value="NZ_CABFKI010000003.1"/>
</dbReference>